<reference evidence="1 2" key="3">
    <citation type="journal article" date="2015" name="Genome Announc.">
        <title>Draft Genome Sequence of the Archiascomycetous Yeast Saitoella complicata.</title>
        <authorList>
            <person name="Yamauchi K."/>
            <person name="Kondo S."/>
            <person name="Hamamoto M."/>
            <person name="Takahashi Y."/>
            <person name="Ogura Y."/>
            <person name="Hayashi T."/>
            <person name="Nishida H."/>
        </authorList>
    </citation>
    <scope>NUCLEOTIDE SEQUENCE [LARGE SCALE GENOMIC DNA]</scope>
    <source>
        <strain evidence="1 2">NRRL Y-17804</strain>
    </source>
</reference>
<reference evidence="1 2" key="1">
    <citation type="journal article" date="2011" name="J. Gen. Appl. Microbiol.">
        <title>Draft genome sequencing of the enigmatic yeast Saitoella complicata.</title>
        <authorList>
            <person name="Nishida H."/>
            <person name="Hamamoto M."/>
            <person name="Sugiyama J."/>
        </authorList>
    </citation>
    <scope>NUCLEOTIDE SEQUENCE [LARGE SCALE GENOMIC DNA]</scope>
    <source>
        <strain evidence="1 2">NRRL Y-17804</strain>
    </source>
</reference>
<dbReference type="Proteomes" id="UP000033140">
    <property type="component" value="Unassembled WGS sequence"/>
</dbReference>
<proteinExistence type="predicted"/>
<dbReference type="EMBL" id="BACD03000015">
    <property type="protein sequence ID" value="GAO48535.1"/>
    <property type="molecule type" value="Genomic_DNA"/>
</dbReference>
<reference evidence="1 2" key="2">
    <citation type="journal article" date="2014" name="J. Gen. Appl. Microbiol.">
        <title>The early diverging ascomycetous budding yeast Saitoella complicata has three histone deacetylases belonging to the Clr6, Hos2, and Rpd3 lineages.</title>
        <authorList>
            <person name="Nishida H."/>
            <person name="Matsumoto T."/>
            <person name="Kondo S."/>
            <person name="Hamamoto M."/>
            <person name="Yoshikawa H."/>
        </authorList>
    </citation>
    <scope>NUCLEOTIDE SEQUENCE [LARGE SCALE GENOMIC DNA]</scope>
    <source>
        <strain evidence="1 2">NRRL Y-17804</strain>
    </source>
</reference>
<protein>
    <submittedName>
        <fullName evidence="1">Uncharacterized protein</fullName>
    </submittedName>
</protein>
<accession>A0A0E9NGK2</accession>
<sequence length="85" mass="9312">MVLSQQELRAFGLPQVNSRGRDPPTPLIHLDPELLYGVVYGGRRAYTHTRRRGGPLLASTPTSIPDGHTDGTACKRAAVYIGLYH</sequence>
<comment type="caution">
    <text evidence="1">The sequence shown here is derived from an EMBL/GenBank/DDBJ whole genome shotgun (WGS) entry which is preliminary data.</text>
</comment>
<keyword evidence="2" id="KW-1185">Reference proteome</keyword>
<evidence type="ECO:0000313" key="2">
    <source>
        <dbReference type="Proteomes" id="UP000033140"/>
    </source>
</evidence>
<organism evidence="1 2">
    <name type="scientific">Saitoella complicata (strain BCRC 22490 / CBS 7301 / JCM 7358 / NBRC 10748 / NRRL Y-17804)</name>
    <dbReference type="NCBI Taxonomy" id="698492"/>
    <lineage>
        <taxon>Eukaryota</taxon>
        <taxon>Fungi</taxon>
        <taxon>Dikarya</taxon>
        <taxon>Ascomycota</taxon>
        <taxon>Taphrinomycotina</taxon>
        <taxon>Taphrinomycotina incertae sedis</taxon>
        <taxon>Saitoella</taxon>
    </lineage>
</organism>
<dbReference type="AlphaFoldDB" id="A0A0E9NGK2"/>
<gene>
    <name evidence="1" type="ORF">G7K_2708-t1</name>
</gene>
<evidence type="ECO:0000313" key="1">
    <source>
        <dbReference type="EMBL" id="GAO48535.1"/>
    </source>
</evidence>
<name>A0A0E9NGK2_SAICN</name>